<evidence type="ECO:0000256" key="1">
    <source>
        <dbReference type="SAM" id="MobiDB-lite"/>
    </source>
</evidence>
<dbReference type="PANTHER" id="PTHR33164">
    <property type="entry name" value="TRANSCRIPTIONAL REGULATOR, MARR FAMILY"/>
    <property type="match status" value="1"/>
</dbReference>
<reference evidence="3" key="1">
    <citation type="submission" date="2022-05" db="EMBL/GenBank/DDBJ databases">
        <authorList>
            <person name="Tuo L."/>
        </authorList>
    </citation>
    <scope>NUCLEOTIDE SEQUENCE</scope>
    <source>
        <strain evidence="3">BSK12Z-4</strain>
    </source>
</reference>
<dbReference type="InterPro" id="IPR000835">
    <property type="entry name" value="HTH_MarR-typ"/>
</dbReference>
<proteinExistence type="predicted"/>
<dbReference type="InterPro" id="IPR039422">
    <property type="entry name" value="MarR/SlyA-like"/>
</dbReference>
<dbReference type="Pfam" id="PF12802">
    <property type="entry name" value="MarR_2"/>
    <property type="match status" value="1"/>
</dbReference>
<dbReference type="EMBL" id="JAMOIL010000001">
    <property type="protein sequence ID" value="MCM0619110.1"/>
    <property type="molecule type" value="Genomic_DNA"/>
</dbReference>
<dbReference type="InterPro" id="IPR036390">
    <property type="entry name" value="WH_DNA-bd_sf"/>
</dbReference>
<dbReference type="SUPFAM" id="SSF46785">
    <property type="entry name" value="Winged helix' DNA-binding domain"/>
    <property type="match status" value="1"/>
</dbReference>
<dbReference type="AlphaFoldDB" id="A0A9X2D4H2"/>
<dbReference type="GO" id="GO:0003700">
    <property type="term" value="F:DNA-binding transcription factor activity"/>
    <property type="evidence" value="ECO:0007669"/>
    <property type="project" value="InterPro"/>
</dbReference>
<dbReference type="InterPro" id="IPR036388">
    <property type="entry name" value="WH-like_DNA-bd_sf"/>
</dbReference>
<evidence type="ECO:0000259" key="2">
    <source>
        <dbReference type="PROSITE" id="PS50995"/>
    </source>
</evidence>
<dbReference type="Gene3D" id="1.10.10.10">
    <property type="entry name" value="Winged helix-like DNA-binding domain superfamily/Winged helix DNA-binding domain"/>
    <property type="match status" value="1"/>
</dbReference>
<dbReference type="PROSITE" id="PS50995">
    <property type="entry name" value="HTH_MARR_2"/>
    <property type="match status" value="1"/>
</dbReference>
<feature type="compositionally biased region" description="Pro residues" evidence="1">
    <location>
        <begin position="1"/>
        <end position="10"/>
    </location>
</feature>
<dbReference type="SMART" id="SM00347">
    <property type="entry name" value="HTH_MARR"/>
    <property type="match status" value="1"/>
</dbReference>
<feature type="region of interest" description="Disordered" evidence="1">
    <location>
        <begin position="1"/>
        <end position="26"/>
    </location>
</feature>
<organism evidence="3 4">
    <name type="scientific">Nocardioides bruguierae</name>
    <dbReference type="NCBI Taxonomy" id="2945102"/>
    <lineage>
        <taxon>Bacteria</taxon>
        <taxon>Bacillati</taxon>
        <taxon>Actinomycetota</taxon>
        <taxon>Actinomycetes</taxon>
        <taxon>Propionibacteriales</taxon>
        <taxon>Nocardioidaceae</taxon>
        <taxon>Nocardioides</taxon>
    </lineage>
</organism>
<dbReference type="GO" id="GO:0006950">
    <property type="term" value="P:response to stress"/>
    <property type="evidence" value="ECO:0007669"/>
    <property type="project" value="TreeGrafter"/>
</dbReference>
<dbReference type="RefSeq" id="WP_250826000.1">
    <property type="nucleotide sequence ID" value="NZ_JAMOIL010000001.1"/>
</dbReference>
<feature type="domain" description="HTH marR-type" evidence="2">
    <location>
        <begin position="29"/>
        <end position="161"/>
    </location>
</feature>
<protein>
    <submittedName>
        <fullName evidence="3">MarR family transcriptional regulator</fullName>
    </submittedName>
</protein>
<evidence type="ECO:0000313" key="4">
    <source>
        <dbReference type="Proteomes" id="UP001139485"/>
    </source>
</evidence>
<evidence type="ECO:0000313" key="3">
    <source>
        <dbReference type="EMBL" id="MCM0619110.1"/>
    </source>
</evidence>
<name>A0A9X2D4H2_9ACTN</name>
<keyword evidence="4" id="KW-1185">Reference proteome</keyword>
<dbReference type="PANTHER" id="PTHR33164:SF43">
    <property type="entry name" value="HTH-TYPE TRANSCRIPTIONAL REPRESSOR YETL"/>
    <property type="match status" value="1"/>
</dbReference>
<comment type="caution">
    <text evidence="3">The sequence shown here is derived from an EMBL/GenBank/DDBJ whole genome shotgun (WGS) entry which is preliminary data.</text>
</comment>
<dbReference type="Proteomes" id="UP001139485">
    <property type="component" value="Unassembled WGS sequence"/>
</dbReference>
<gene>
    <name evidence="3" type="ORF">M8330_02225</name>
</gene>
<accession>A0A9X2D4H2</accession>
<sequence>MTSDTAPPPAGGGDGWAALPGGDPDAVRHADVADHVAAIARELLGRHFPHDAVPLTANEVAVLRFVHRHPGATSGQAAAATGLQRSNLSTTLRALERQGLIERTHGEDARTVRLHATDRAEASTRAVRRQWSGLVAQALAEADVAEEDLATTLRVLAALEDGLRP</sequence>